<comment type="similarity">
    <text evidence="2">Belongs to the FAM81 family.</text>
</comment>
<reference evidence="4" key="2">
    <citation type="submission" date="2025-09" db="UniProtKB">
        <authorList>
            <consortium name="Ensembl"/>
        </authorList>
    </citation>
    <scope>IDENTIFICATION</scope>
</reference>
<feature type="coiled-coil region" evidence="3">
    <location>
        <begin position="149"/>
        <end position="176"/>
    </location>
</feature>
<keyword evidence="1 3" id="KW-0175">Coiled coil</keyword>
<evidence type="ECO:0000313" key="4">
    <source>
        <dbReference type="Ensembl" id="ENSSLUP00000005126.1"/>
    </source>
</evidence>
<evidence type="ECO:0000256" key="3">
    <source>
        <dbReference type="SAM" id="Coils"/>
    </source>
</evidence>
<reference evidence="4" key="1">
    <citation type="submission" date="2025-08" db="UniProtKB">
        <authorList>
            <consortium name="Ensembl"/>
        </authorList>
    </citation>
    <scope>IDENTIFICATION</scope>
</reference>
<evidence type="ECO:0000256" key="2">
    <source>
        <dbReference type="ARBA" id="ARBA00046344"/>
    </source>
</evidence>
<dbReference type="PANTHER" id="PTHR22420:SF5">
    <property type="entry name" value="PROTEIN FAM81B"/>
    <property type="match status" value="1"/>
</dbReference>
<proteinExistence type="inferred from homology"/>
<keyword evidence="5" id="KW-1185">Reference proteome</keyword>
<dbReference type="GeneTree" id="ENSGT00390000004985"/>
<sequence length="256" mass="28825">RGVLEGSLSSQERTLAVLPDVLESLSSQERTLAVLLEQAFRIKEEVSAGLQSAQGSVQVEALSRKLLENHILTITRIVKQLSMDIQALERQTALRDSITSGTTMAVQSLEQKNVAGIGDLRGRVARYAHQAWVKQCMQTLRCCSVLTYTSRLAVQLRALEARVEQFEAQREQSKRSQAEQLKRSETKLTKRMTLGESGLHQELQLLKQEYHKGFLSVHDAIESLRQIGDIKSRLDKKKLQKDIRHIGSKVAELNDL</sequence>
<evidence type="ECO:0000256" key="1">
    <source>
        <dbReference type="ARBA" id="ARBA00023054"/>
    </source>
</evidence>
<protein>
    <submittedName>
        <fullName evidence="4">Family with sequence similarity 81 member B</fullName>
    </submittedName>
</protein>
<dbReference type="Proteomes" id="UP000694568">
    <property type="component" value="Unplaced"/>
</dbReference>
<dbReference type="AlphaFoldDB" id="A0A8C9X7R7"/>
<name>A0A8C9X7R7_SANLU</name>
<accession>A0A8C9X7R7</accession>
<dbReference type="PANTHER" id="PTHR22420">
    <property type="entry name" value="PROTEIN FAM81A"/>
    <property type="match status" value="1"/>
</dbReference>
<evidence type="ECO:0000313" key="5">
    <source>
        <dbReference type="Proteomes" id="UP000694568"/>
    </source>
</evidence>
<dbReference type="Ensembl" id="ENSSLUT00000005266.1">
    <property type="protein sequence ID" value="ENSSLUP00000005126.1"/>
    <property type="gene ID" value="ENSSLUG00000002290.1"/>
</dbReference>
<dbReference type="InterPro" id="IPR029619">
    <property type="entry name" value="FAM81"/>
</dbReference>
<organism evidence="4 5">
    <name type="scientific">Sander lucioperca</name>
    <name type="common">Pike-perch</name>
    <name type="synonym">Perca lucioperca</name>
    <dbReference type="NCBI Taxonomy" id="283035"/>
    <lineage>
        <taxon>Eukaryota</taxon>
        <taxon>Metazoa</taxon>
        <taxon>Chordata</taxon>
        <taxon>Craniata</taxon>
        <taxon>Vertebrata</taxon>
        <taxon>Euteleostomi</taxon>
        <taxon>Actinopterygii</taxon>
        <taxon>Neopterygii</taxon>
        <taxon>Teleostei</taxon>
        <taxon>Neoteleostei</taxon>
        <taxon>Acanthomorphata</taxon>
        <taxon>Eupercaria</taxon>
        <taxon>Perciformes</taxon>
        <taxon>Percoidei</taxon>
        <taxon>Percidae</taxon>
        <taxon>Luciopercinae</taxon>
        <taxon>Sander</taxon>
    </lineage>
</organism>